<keyword evidence="2 5" id="KW-0418">Kinase</keyword>
<dbReference type="AlphaFoldDB" id="A0A6A7FYW0"/>
<organism evidence="5">
    <name type="scientific">Hirondellea gigas</name>
    <dbReference type="NCBI Taxonomy" id="1518452"/>
    <lineage>
        <taxon>Eukaryota</taxon>
        <taxon>Metazoa</taxon>
        <taxon>Ecdysozoa</taxon>
        <taxon>Arthropoda</taxon>
        <taxon>Crustacea</taxon>
        <taxon>Multicrustacea</taxon>
        <taxon>Malacostraca</taxon>
        <taxon>Eumalacostraca</taxon>
        <taxon>Peracarida</taxon>
        <taxon>Amphipoda</taxon>
        <taxon>Amphilochidea</taxon>
        <taxon>Lysianassida</taxon>
        <taxon>Lysianassidira</taxon>
        <taxon>Lysianassoidea</taxon>
        <taxon>Lysianassidae</taxon>
        <taxon>Hirondellea</taxon>
    </lineage>
</organism>
<evidence type="ECO:0000256" key="3">
    <source>
        <dbReference type="SAM" id="MobiDB-lite"/>
    </source>
</evidence>
<feature type="compositionally biased region" description="Pro residues" evidence="3">
    <location>
        <begin position="256"/>
        <end position="265"/>
    </location>
</feature>
<dbReference type="EMBL" id="IACT01004040">
    <property type="protein sequence ID" value="LAC23252.1"/>
    <property type="molecule type" value="mRNA"/>
</dbReference>
<feature type="domain" description="SARAH" evidence="4">
    <location>
        <begin position="291"/>
        <end position="338"/>
    </location>
</feature>
<feature type="compositionally biased region" description="Basic and acidic residues" evidence="3">
    <location>
        <begin position="73"/>
        <end position="89"/>
    </location>
</feature>
<keyword evidence="1" id="KW-0723">Serine/threonine-protein kinase</keyword>
<dbReference type="Pfam" id="PF11629">
    <property type="entry name" value="Mst1_SARAH"/>
    <property type="match status" value="1"/>
</dbReference>
<feature type="region of interest" description="Disordered" evidence="3">
    <location>
        <begin position="102"/>
        <end position="133"/>
    </location>
</feature>
<feature type="region of interest" description="Disordered" evidence="3">
    <location>
        <begin position="235"/>
        <end position="283"/>
    </location>
</feature>
<feature type="compositionally biased region" description="Polar residues" evidence="3">
    <location>
        <begin position="8"/>
        <end position="20"/>
    </location>
</feature>
<dbReference type="CDD" id="cd21889">
    <property type="entry name" value="SARAH_Hpo"/>
    <property type="match status" value="1"/>
</dbReference>
<proteinExistence type="evidence at transcript level"/>
<evidence type="ECO:0000256" key="1">
    <source>
        <dbReference type="ARBA" id="ARBA00022527"/>
    </source>
</evidence>
<keyword evidence="2 5" id="KW-0808">Transferase</keyword>
<dbReference type="InterPro" id="IPR011524">
    <property type="entry name" value="SARAH_dom"/>
</dbReference>
<dbReference type="GO" id="GO:0004674">
    <property type="term" value="F:protein serine/threonine kinase activity"/>
    <property type="evidence" value="ECO:0007669"/>
    <property type="project" value="UniProtKB-KW"/>
</dbReference>
<reference evidence="5" key="1">
    <citation type="submission" date="2017-11" db="EMBL/GenBank/DDBJ databases">
        <title>The sensing device of the deep-sea amphipod.</title>
        <authorList>
            <person name="Kobayashi H."/>
            <person name="Nagahama T."/>
            <person name="Arai W."/>
            <person name="Sasagawa Y."/>
            <person name="Umeda M."/>
            <person name="Hayashi T."/>
            <person name="Nikaido I."/>
            <person name="Watanabe H."/>
            <person name="Oguri K."/>
            <person name="Kitazato H."/>
            <person name="Fujioka K."/>
            <person name="Kido Y."/>
            <person name="Takami H."/>
        </authorList>
    </citation>
    <scope>NUCLEOTIDE SEQUENCE</scope>
    <source>
        <tissue evidence="5">Whole body</tissue>
    </source>
</reference>
<dbReference type="PROSITE" id="PS50951">
    <property type="entry name" value="SARAH"/>
    <property type="match status" value="1"/>
</dbReference>
<evidence type="ECO:0000313" key="5">
    <source>
        <dbReference type="EMBL" id="LAC23252.1"/>
    </source>
</evidence>
<evidence type="ECO:0000259" key="4">
    <source>
        <dbReference type="PROSITE" id="PS50951"/>
    </source>
</evidence>
<dbReference type="Gene3D" id="1.10.287.4270">
    <property type="match status" value="1"/>
</dbReference>
<evidence type="ECO:0000256" key="2">
    <source>
        <dbReference type="ARBA" id="ARBA00022777"/>
    </source>
</evidence>
<dbReference type="InterPro" id="IPR024205">
    <property type="entry name" value="Mst1_2_SARAH_domain"/>
</dbReference>
<protein>
    <submittedName>
        <fullName evidence="5">Serine/threonine-protein kinase 3-like</fullName>
    </submittedName>
</protein>
<sequence length="345" mass="37774">MDEDDIDSSTMVRYNSTDMTLQPDALVRGRNTRNHADLDGSLKMLSADDGSTMQPDLGTMVINSDTDEEDEDSTMKRHDTAPGESRKYRPLFLDHFDKIEQEKKARSEASRTGGSGGNSPLSPVAPSTGAYTDTARPSIAPITAASALQQVGTRIPPAVAVSAASASDSRVAAAPAAAASHPLNQAQLQHHQQYGTTVYTSPNCTSPQSTQQCNVLTPDQQKQFENQLARELDQLQTPSAAGGAGVAGGGREVFPPSSPPPPAPPLRHHQQQQENNKHNNKFQRSFIDGDFDFLRGLSRADLEVRMSSLDQEMELEIDELRQRYQAKRQPILDAMDHKRKRQQNF</sequence>
<dbReference type="GO" id="GO:0007165">
    <property type="term" value="P:signal transduction"/>
    <property type="evidence" value="ECO:0007669"/>
    <property type="project" value="InterPro"/>
</dbReference>
<accession>A0A6A7FYW0</accession>
<feature type="compositionally biased region" description="Gly residues" evidence="3">
    <location>
        <begin position="242"/>
        <end position="251"/>
    </location>
</feature>
<name>A0A6A7FYW0_9CRUS</name>
<feature type="region of interest" description="Disordered" evidence="3">
    <location>
        <begin position="1"/>
        <end position="89"/>
    </location>
</feature>